<comment type="caution">
    <text evidence="3">The sequence shown here is derived from an EMBL/GenBank/DDBJ whole genome shotgun (WGS) entry which is preliminary data.</text>
</comment>
<feature type="transmembrane region" description="Helical" evidence="2">
    <location>
        <begin position="211"/>
        <end position="235"/>
    </location>
</feature>
<keyword evidence="2" id="KW-0472">Membrane</keyword>
<protein>
    <submittedName>
        <fullName evidence="3">Uncharacterized protein</fullName>
    </submittedName>
</protein>
<keyword evidence="4" id="KW-1185">Reference proteome</keyword>
<sequence length="343" mass="35541">MSTPETTSVTSASPPTPPSTETSTVTHSKDPATSAPETTSVTSASPPTPPSTETSTVTHTKDPAMSTPETTSVTSASPPTPPSTETSTVTHTKDPATSTPETTSVTSASSPTPPTTETVTVTHTKDPATSTPETTSVTSASSPTPPTTETSTVTSANDPATSTPETSSQGHSNSTDEGNTTPTMDANENSSFGTSTSDTVQDTVTDRSQEIAFFIGGFLSCAVCVLAAGFGVFLYRRHRKRQSKDPGIAPDLPLHTVPSPAPPSSPTEVAGVHELSPADVQTDVDVGGEDGYLNIYSSLAPLEERDTRGDRDNYTSLPQRYTNVSPPSRQPADGEDSAYFNLD</sequence>
<feature type="region of interest" description="Disordered" evidence="1">
    <location>
        <begin position="301"/>
        <end position="343"/>
    </location>
</feature>
<feature type="region of interest" description="Disordered" evidence="1">
    <location>
        <begin position="1"/>
        <end position="201"/>
    </location>
</feature>
<feature type="compositionally biased region" description="Basic and acidic residues" evidence="1">
    <location>
        <begin position="302"/>
        <end position="313"/>
    </location>
</feature>
<keyword evidence="2" id="KW-1133">Transmembrane helix</keyword>
<feature type="compositionally biased region" description="Polar residues" evidence="1">
    <location>
        <begin position="156"/>
        <end position="193"/>
    </location>
</feature>
<evidence type="ECO:0000313" key="4">
    <source>
        <dbReference type="Proteomes" id="UP001519460"/>
    </source>
</evidence>
<dbReference type="Proteomes" id="UP001519460">
    <property type="component" value="Unassembled WGS sequence"/>
</dbReference>
<keyword evidence="2" id="KW-0812">Transmembrane</keyword>
<feature type="compositionally biased region" description="Low complexity" evidence="1">
    <location>
        <begin position="66"/>
        <end position="155"/>
    </location>
</feature>
<organism evidence="3 4">
    <name type="scientific">Batillaria attramentaria</name>
    <dbReference type="NCBI Taxonomy" id="370345"/>
    <lineage>
        <taxon>Eukaryota</taxon>
        <taxon>Metazoa</taxon>
        <taxon>Spiralia</taxon>
        <taxon>Lophotrochozoa</taxon>
        <taxon>Mollusca</taxon>
        <taxon>Gastropoda</taxon>
        <taxon>Caenogastropoda</taxon>
        <taxon>Sorbeoconcha</taxon>
        <taxon>Cerithioidea</taxon>
        <taxon>Batillariidae</taxon>
        <taxon>Batillaria</taxon>
    </lineage>
</organism>
<accession>A0ABD0LD05</accession>
<evidence type="ECO:0000256" key="1">
    <source>
        <dbReference type="SAM" id="MobiDB-lite"/>
    </source>
</evidence>
<dbReference type="EMBL" id="JACVVK020000060">
    <property type="protein sequence ID" value="KAK7497203.1"/>
    <property type="molecule type" value="Genomic_DNA"/>
</dbReference>
<feature type="compositionally biased region" description="Polar residues" evidence="1">
    <location>
        <begin position="314"/>
        <end position="327"/>
    </location>
</feature>
<name>A0ABD0LD05_9CAEN</name>
<evidence type="ECO:0000256" key="2">
    <source>
        <dbReference type="SAM" id="Phobius"/>
    </source>
</evidence>
<feature type="compositionally biased region" description="Low complexity" evidence="1">
    <location>
        <begin position="1"/>
        <end position="58"/>
    </location>
</feature>
<evidence type="ECO:0000313" key="3">
    <source>
        <dbReference type="EMBL" id="KAK7497203.1"/>
    </source>
</evidence>
<reference evidence="3 4" key="1">
    <citation type="journal article" date="2023" name="Sci. Data">
        <title>Genome assembly of the Korean intertidal mud-creeper Batillaria attramentaria.</title>
        <authorList>
            <person name="Patra A.K."/>
            <person name="Ho P.T."/>
            <person name="Jun S."/>
            <person name="Lee S.J."/>
            <person name="Kim Y."/>
            <person name="Won Y.J."/>
        </authorList>
    </citation>
    <scope>NUCLEOTIDE SEQUENCE [LARGE SCALE GENOMIC DNA]</scope>
    <source>
        <strain evidence="3">Wonlab-2016</strain>
    </source>
</reference>
<feature type="region of interest" description="Disordered" evidence="1">
    <location>
        <begin position="242"/>
        <end position="270"/>
    </location>
</feature>
<dbReference type="AlphaFoldDB" id="A0ABD0LD05"/>
<gene>
    <name evidence="3" type="ORF">BaRGS_00011497</name>
</gene>
<proteinExistence type="predicted"/>